<dbReference type="InterPro" id="IPR028612">
    <property type="entry name" value="Topoisom_1_IA"/>
</dbReference>
<evidence type="ECO:0000256" key="7">
    <source>
        <dbReference type="ARBA" id="ARBA00022842"/>
    </source>
</evidence>
<keyword evidence="9 11" id="KW-0238">DNA-binding</keyword>
<keyword evidence="16" id="KW-1185">Reference proteome</keyword>
<evidence type="ECO:0000256" key="8">
    <source>
        <dbReference type="ARBA" id="ARBA00023029"/>
    </source>
</evidence>
<comment type="similarity">
    <text evidence="2 11">Belongs to the type IA topoisomerase family.</text>
</comment>
<dbReference type="CDD" id="cd00186">
    <property type="entry name" value="TOP1Ac"/>
    <property type="match status" value="1"/>
</dbReference>
<keyword evidence="8 11" id="KW-0799">Topoisomerase</keyword>
<feature type="domain" description="Toprim" evidence="13">
    <location>
        <begin position="3"/>
        <end position="141"/>
    </location>
</feature>
<dbReference type="SUPFAM" id="SSF56712">
    <property type="entry name" value="Prokaryotic type I DNA topoisomerase"/>
    <property type="match status" value="1"/>
</dbReference>
<dbReference type="InterPro" id="IPR023405">
    <property type="entry name" value="Topo_IA_core_domain"/>
</dbReference>
<dbReference type="Gene3D" id="1.10.290.10">
    <property type="entry name" value="Topoisomerase I, domain 4"/>
    <property type="match status" value="1"/>
</dbReference>
<dbReference type="RefSeq" id="WP_093141668.1">
    <property type="nucleotide sequence ID" value="NZ_FOXF01000015.1"/>
</dbReference>
<feature type="domain" description="Topo IA-type catalytic" evidence="14">
    <location>
        <begin position="157"/>
        <end position="570"/>
    </location>
</feature>
<dbReference type="NCBIfam" id="TIGR01051">
    <property type="entry name" value="topA_bact"/>
    <property type="match status" value="1"/>
</dbReference>
<keyword evidence="7" id="KW-0460">Magnesium</keyword>
<dbReference type="AlphaFoldDB" id="A0A662ZI98"/>
<dbReference type="InterPro" id="IPR013826">
    <property type="entry name" value="Topo_IA_cen_sub3"/>
</dbReference>
<organism evidence="15 16">
    <name type="scientific">Ruminobacter amylophilus</name>
    <dbReference type="NCBI Taxonomy" id="867"/>
    <lineage>
        <taxon>Bacteria</taxon>
        <taxon>Pseudomonadati</taxon>
        <taxon>Pseudomonadota</taxon>
        <taxon>Gammaproteobacteria</taxon>
        <taxon>Aeromonadales</taxon>
        <taxon>Succinivibrionaceae</taxon>
        <taxon>Ruminobacter</taxon>
    </lineage>
</organism>
<dbReference type="Pfam" id="PF21372">
    <property type="entry name" value="Zn_ribbon_bTOP1"/>
    <property type="match status" value="1"/>
</dbReference>
<evidence type="ECO:0000313" key="15">
    <source>
        <dbReference type="EMBL" id="SFP31905.1"/>
    </source>
</evidence>
<feature type="region of interest" description="Disordered" evidence="12">
    <location>
        <begin position="865"/>
        <end position="887"/>
    </location>
</feature>
<dbReference type="PANTHER" id="PTHR42785">
    <property type="entry name" value="DNA TOPOISOMERASE, TYPE IA, CORE"/>
    <property type="match status" value="1"/>
</dbReference>
<evidence type="ECO:0000259" key="13">
    <source>
        <dbReference type="PROSITE" id="PS50880"/>
    </source>
</evidence>
<dbReference type="FunFam" id="3.40.50.140:FF:000001">
    <property type="entry name" value="DNA topoisomerase 1"/>
    <property type="match status" value="1"/>
</dbReference>
<feature type="compositionally biased region" description="Low complexity" evidence="12">
    <location>
        <begin position="871"/>
        <end position="881"/>
    </location>
</feature>
<comment type="catalytic activity">
    <reaction evidence="1 11">
        <text>ATP-independent breakage of single-stranded DNA, followed by passage and rejoining.</text>
        <dbReference type="EC" id="5.6.2.1"/>
    </reaction>
</comment>
<feature type="active site" description="O-(5'-phospho-DNA)-tyrosine intermediate" evidence="11">
    <location>
        <position position="317"/>
    </location>
</feature>
<dbReference type="InterPro" id="IPR013825">
    <property type="entry name" value="Topo_IA_cen_sub2"/>
</dbReference>
<dbReference type="CDD" id="cd03363">
    <property type="entry name" value="TOPRIM_TopoIA_TopoI"/>
    <property type="match status" value="1"/>
</dbReference>
<dbReference type="PROSITE" id="PS00396">
    <property type="entry name" value="TOPO_IA_1"/>
    <property type="match status" value="1"/>
</dbReference>
<dbReference type="Gene3D" id="3.40.50.140">
    <property type="match status" value="1"/>
</dbReference>
<evidence type="ECO:0000256" key="1">
    <source>
        <dbReference type="ARBA" id="ARBA00000213"/>
    </source>
</evidence>
<dbReference type="HAMAP" id="MF_00952">
    <property type="entry name" value="Topoisom_1_prok"/>
    <property type="match status" value="1"/>
</dbReference>
<dbReference type="InterPro" id="IPR006171">
    <property type="entry name" value="TOPRIM_dom"/>
</dbReference>
<evidence type="ECO:0000256" key="2">
    <source>
        <dbReference type="ARBA" id="ARBA00009446"/>
    </source>
</evidence>
<feature type="site" description="Interaction with DNA" evidence="11">
    <location>
        <position position="319"/>
    </location>
</feature>
<proteinExistence type="inferred from homology"/>
<evidence type="ECO:0000256" key="11">
    <source>
        <dbReference type="HAMAP-Rule" id="MF_00952"/>
    </source>
</evidence>
<dbReference type="Pfam" id="PF01396">
    <property type="entry name" value="Zn_ribbon_Top1"/>
    <property type="match status" value="2"/>
</dbReference>
<dbReference type="InterPro" id="IPR005733">
    <property type="entry name" value="TopoI_bac-type"/>
</dbReference>
<feature type="site" description="Interaction with DNA" evidence="11">
    <location>
        <position position="502"/>
    </location>
</feature>
<dbReference type="InterPro" id="IPR000380">
    <property type="entry name" value="Topo_IA"/>
</dbReference>
<dbReference type="EC" id="5.6.2.1" evidence="11"/>
<evidence type="ECO:0000256" key="5">
    <source>
        <dbReference type="ARBA" id="ARBA00022771"/>
    </source>
</evidence>
<evidence type="ECO:0000313" key="16">
    <source>
        <dbReference type="Proteomes" id="UP000243745"/>
    </source>
</evidence>
<dbReference type="EMBL" id="FOXF01000015">
    <property type="protein sequence ID" value="SFP31905.1"/>
    <property type="molecule type" value="Genomic_DNA"/>
</dbReference>
<feature type="site" description="Interaction with DNA" evidence="11">
    <location>
        <position position="167"/>
    </location>
</feature>
<evidence type="ECO:0000256" key="9">
    <source>
        <dbReference type="ARBA" id="ARBA00023125"/>
    </source>
</evidence>
<dbReference type="SMART" id="SM00493">
    <property type="entry name" value="TOPRIM"/>
    <property type="match status" value="1"/>
</dbReference>
<dbReference type="InterPro" id="IPR013498">
    <property type="entry name" value="Topo_IA_Znf"/>
</dbReference>
<dbReference type="InterPro" id="IPR003601">
    <property type="entry name" value="Topo_IA_2"/>
</dbReference>
<evidence type="ECO:0000256" key="12">
    <source>
        <dbReference type="SAM" id="MobiDB-lite"/>
    </source>
</evidence>
<dbReference type="GO" id="GO:0003917">
    <property type="term" value="F:DNA topoisomerase type I (single strand cut, ATP-independent) activity"/>
    <property type="evidence" value="ECO:0007669"/>
    <property type="project" value="UniProtKB-UniRule"/>
</dbReference>
<dbReference type="Gene3D" id="2.20.25.10">
    <property type="match status" value="1"/>
</dbReference>
<reference evidence="15 16" key="1">
    <citation type="submission" date="2016-10" db="EMBL/GenBank/DDBJ databases">
        <authorList>
            <person name="Varghese N."/>
            <person name="Submissions S."/>
        </authorList>
    </citation>
    <scope>NUCLEOTIDE SEQUENCE [LARGE SCALE GENOMIC DNA]</scope>
    <source>
        <strain evidence="15 16">DSM 1361</strain>
    </source>
</reference>
<dbReference type="InterPro" id="IPR013263">
    <property type="entry name" value="TopoI_Znr_bac"/>
</dbReference>
<feature type="site" description="Interaction with DNA" evidence="11">
    <location>
        <position position="33"/>
    </location>
</feature>
<dbReference type="InterPro" id="IPR049330">
    <property type="entry name" value="TOP1_Znf"/>
</dbReference>
<dbReference type="Pfam" id="PF08272">
    <property type="entry name" value="Zn_Ribbon_Topo"/>
    <property type="match status" value="2"/>
</dbReference>
<keyword evidence="3" id="KW-0479">Metal-binding</keyword>
<evidence type="ECO:0000256" key="3">
    <source>
        <dbReference type="ARBA" id="ARBA00022723"/>
    </source>
</evidence>
<keyword evidence="6" id="KW-0862">Zinc</keyword>
<protein>
    <recommendedName>
        <fullName evidence="11">DNA topoisomerase 1</fullName>
        <ecNumber evidence="11">5.6.2.1</ecNumber>
    </recommendedName>
    <alternativeName>
        <fullName evidence="11">DNA topoisomerase I</fullName>
    </alternativeName>
</protein>
<evidence type="ECO:0000259" key="14">
    <source>
        <dbReference type="PROSITE" id="PS52039"/>
    </source>
</evidence>
<name>A0A662ZI98_9GAMM</name>
<keyword evidence="5" id="KW-0863">Zinc-finger</keyword>
<dbReference type="GO" id="GO:0008270">
    <property type="term" value="F:zinc ion binding"/>
    <property type="evidence" value="ECO:0007669"/>
    <property type="project" value="UniProtKB-KW"/>
</dbReference>
<feature type="site" description="Interaction with DNA" evidence="11">
    <location>
        <position position="171"/>
    </location>
</feature>
<keyword evidence="10 11" id="KW-0413">Isomerase</keyword>
<feature type="site" description="Interaction with DNA" evidence="11">
    <location>
        <position position="168"/>
    </location>
</feature>
<comment type="subunit">
    <text evidence="11">Monomer.</text>
</comment>
<dbReference type="GO" id="GO:0006265">
    <property type="term" value="P:DNA topological change"/>
    <property type="evidence" value="ECO:0007669"/>
    <property type="project" value="UniProtKB-UniRule"/>
</dbReference>
<dbReference type="SMART" id="SM00437">
    <property type="entry name" value="TOP1Ac"/>
    <property type="match status" value="1"/>
</dbReference>
<dbReference type="Proteomes" id="UP000243745">
    <property type="component" value="Unassembled WGS sequence"/>
</dbReference>
<dbReference type="InterPro" id="IPR003602">
    <property type="entry name" value="Topo_IA_DNA-bd_dom"/>
</dbReference>
<dbReference type="Gene3D" id="2.70.20.10">
    <property type="entry name" value="Topoisomerase I, domain 3"/>
    <property type="match status" value="1"/>
</dbReference>
<dbReference type="SMART" id="SM00436">
    <property type="entry name" value="TOP1Bc"/>
    <property type="match status" value="1"/>
</dbReference>
<dbReference type="Pfam" id="PF01131">
    <property type="entry name" value="Topoisom_bac"/>
    <property type="match status" value="1"/>
</dbReference>
<dbReference type="Gene3D" id="3.30.65.10">
    <property type="entry name" value="Bacterial Topoisomerase I, domain 1"/>
    <property type="match status" value="3"/>
</dbReference>
<feature type="site" description="Interaction with DNA" evidence="11">
    <location>
        <position position="183"/>
    </location>
</feature>
<evidence type="ECO:0000256" key="10">
    <source>
        <dbReference type="ARBA" id="ARBA00023235"/>
    </source>
</evidence>
<dbReference type="GO" id="GO:0005694">
    <property type="term" value="C:chromosome"/>
    <property type="evidence" value="ECO:0007669"/>
    <property type="project" value="InterPro"/>
</dbReference>
<dbReference type="PROSITE" id="PS52039">
    <property type="entry name" value="TOPO_IA_2"/>
    <property type="match status" value="1"/>
</dbReference>
<feature type="region of interest" description="Interaction with DNA" evidence="11">
    <location>
        <begin position="191"/>
        <end position="196"/>
    </location>
</feature>
<dbReference type="InterPro" id="IPR013497">
    <property type="entry name" value="Topo_IA_cen"/>
</dbReference>
<dbReference type="Gene3D" id="1.10.460.10">
    <property type="entry name" value="Topoisomerase I, domain 2"/>
    <property type="match status" value="1"/>
</dbReference>
<evidence type="ECO:0000256" key="4">
    <source>
        <dbReference type="ARBA" id="ARBA00022737"/>
    </source>
</evidence>
<dbReference type="PANTHER" id="PTHR42785:SF1">
    <property type="entry name" value="DNA TOPOISOMERASE"/>
    <property type="match status" value="1"/>
</dbReference>
<gene>
    <name evidence="11" type="primary">topA</name>
    <name evidence="15" type="ORF">SAMN02910344_01073</name>
</gene>
<evidence type="ECO:0000256" key="6">
    <source>
        <dbReference type="ARBA" id="ARBA00022833"/>
    </source>
</evidence>
<dbReference type="SUPFAM" id="SSF57783">
    <property type="entry name" value="Zinc beta-ribbon"/>
    <property type="match status" value="3"/>
</dbReference>
<dbReference type="OrthoDB" id="9804262at2"/>
<dbReference type="InterPro" id="IPR013824">
    <property type="entry name" value="Topo_IA_cen_sub1"/>
</dbReference>
<keyword evidence="4" id="KW-0677">Repeat</keyword>
<dbReference type="InterPro" id="IPR023406">
    <property type="entry name" value="Topo_IA_AS"/>
</dbReference>
<comment type="function">
    <text evidence="11">Releases the supercoiling and torsional tension of DNA, which is introduced during the DNA replication and transcription, by transiently cleaving and rejoining one strand of the DNA duplex. Introduces a single-strand break via transesterification at a target site in duplex DNA. The scissile phosphodiester is attacked by the catalytic tyrosine of the enzyme, resulting in the formation of a DNA-(5'-phosphotyrosyl)-enzyme intermediate and the expulsion of a 3'-OH DNA strand. The free DNA strand then undergoes passage around the unbroken strand, thus removing DNA supercoils. Finally, in the religation step, the DNA 3'-OH attacks the covalent intermediate to expel the active-site tyrosine and restore the DNA phosphodiester backbone.</text>
</comment>
<dbReference type="Pfam" id="PF01751">
    <property type="entry name" value="Toprim"/>
    <property type="match status" value="1"/>
</dbReference>
<dbReference type="InterPro" id="IPR034149">
    <property type="entry name" value="TOPRIM_TopoI"/>
</dbReference>
<sequence length="887" mass="99797">MGKSLVIVESPAKAHTINKYLGSNYVVKSSVGHIRDLPSGQAKAKGTSAEPVKRARTASEKDAKLFNRMGINPEKKGWAPQYEILPGKEKVVAELVAEAKKSDYVYLATDLDREGEAIAWHLQEVIGLPKEKFKRVVFNEITKNAITEAFKHPSEVDLNMVNAQQTRRFLDRVVGFMVSPLLWEKVGRGLSAGRVQSVAVRLVVEKEEKIRSFIPEEYWNIDALLGRNGEEVKFALTHYRDKPFHSGSQEETDRYLEELRQQIFRVTKNEEKEVHTAPYPPLNTSSMQQASSNKLGFGVKKTMMLAQALYEAGFITYMRTDSLNLSREALADIRKYISATYGDEYVPEKERHYSSSDNAQNAHEAIRPTDITRESAVISKALGKDAAELYTLIRNSTLACQMSSAVLLNREIQADAGNFRFKVSGKTIKFDGWMKIDRSRKDVLLPDMSVGDQLDVSDILADRHFTRPEARYTEATLVKELEKRGIGRPSTYATIISTIQERGYVKIEQRRFFAEKMGEIVTDRLKSSFNDLMDYDFTREMENKLDDIAENHLDWLTCLNDFYKGFKEELDTARKSEDEGGMHSNISVVTSIACPECHSSMVIKNATTGVFLACSNYSGKSKKSENSCRKTINLVAEDQLPMFVNEDSESEFLRTKRRCPICNSVMIGYVIDEHRKIHICSANPNCPGYEIEEGNFKLKGAEGPTITCDRCGQPMELKNGRFGSYMACTSKECGNTRKILKNGEIAPPREDPVDFEDLICKDGKSHFVLRDGASGIFLASNAFPKVRETRAPKVSELVAHQDSLPEKFRYFVTAPVADGDGNPTVIRFSRKTKKQYVMAENAEGKSTGFTAFYNEESRTWEVASVEKASKTAKATKTAKTSKTSRAK</sequence>
<accession>A0A662ZI98</accession>
<comment type="caution">
    <text evidence="11">Lacks conserved residue(s) required for the propagation of feature annotation.</text>
</comment>
<dbReference type="PRINTS" id="PR00417">
    <property type="entry name" value="PRTPISMRASEI"/>
</dbReference>
<dbReference type="GO" id="GO:0003677">
    <property type="term" value="F:DNA binding"/>
    <property type="evidence" value="ECO:0007669"/>
    <property type="project" value="UniProtKB-KW"/>
</dbReference>
<dbReference type="PROSITE" id="PS50880">
    <property type="entry name" value="TOPRIM"/>
    <property type="match status" value="1"/>
</dbReference>